<evidence type="ECO:0000313" key="1">
    <source>
        <dbReference type="EMBL" id="RKQ70131.1"/>
    </source>
</evidence>
<dbReference type="InterPro" id="IPR006944">
    <property type="entry name" value="Phage/GTA_portal"/>
</dbReference>
<dbReference type="EMBL" id="RBIG01000002">
    <property type="protein sequence ID" value="RKQ70131.1"/>
    <property type="molecule type" value="Genomic_DNA"/>
</dbReference>
<dbReference type="InterPro" id="IPR006427">
    <property type="entry name" value="Portal_HK97"/>
</dbReference>
<organism evidence="1 2">
    <name type="scientific">Oceanibaculum indicum</name>
    <dbReference type="NCBI Taxonomy" id="526216"/>
    <lineage>
        <taxon>Bacteria</taxon>
        <taxon>Pseudomonadati</taxon>
        <taxon>Pseudomonadota</taxon>
        <taxon>Alphaproteobacteria</taxon>
        <taxon>Rhodospirillales</taxon>
        <taxon>Oceanibaculaceae</taxon>
        <taxon>Oceanibaculum</taxon>
    </lineage>
</organism>
<dbReference type="AlphaFoldDB" id="A0A420WGL1"/>
<sequence>MAGIFDSIFAVAPSAQETKAVGFSERLLAAFLGHNTVKSGVAVNYRTAVQVTTVLSCVRVIAEGMAQIPLKLMQEREDGGGEVASKHRLHNLLAYRPNDWMTSFEFRETLTMHAALAGTGYAYKVKNSRDEILELIPIAPENRCTRQDNGWDVVVDVGDENGLIGTYPASDFLRINGPSWNGYGGLDLTHEAREAIGLAIATEENHSRLFSNGARPGGILSVEGTLNDKSKDRLVEAWNKSRAKLDNAFKTAVLPANVKWQPMAMSGVDAQHIETRKFQIEEICRALKVFPQMVGYADKTATFASAEAFFLAHVIYTLMPWCRRWEDAIARDLIAKSDVGHYAKFVVQGLMRGDAKARSEYYSSGIQAGWLTRADARRLEDLNPISGLEEPLIPLNMGTLAERDALVKNIADAVKSSLIGSNGGPEQDDIAETIRKRAADILSAPAPRIQ</sequence>
<gene>
    <name evidence="1" type="ORF">BCL74_2071</name>
</gene>
<dbReference type="NCBIfam" id="TIGR01537">
    <property type="entry name" value="portal_HK97"/>
    <property type="match status" value="1"/>
</dbReference>
<protein>
    <submittedName>
        <fullName evidence="1">HK97 family phage portal protein</fullName>
    </submittedName>
</protein>
<proteinExistence type="predicted"/>
<evidence type="ECO:0000313" key="2">
    <source>
        <dbReference type="Proteomes" id="UP000277424"/>
    </source>
</evidence>
<dbReference type="Proteomes" id="UP000277424">
    <property type="component" value="Unassembled WGS sequence"/>
</dbReference>
<dbReference type="RefSeq" id="WP_121219731.1">
    <property type="nucleotide sequence ID" value="NZ_RBIG01000002.1"/>
</dbReference>
<accession>A0A420WGL1</accession>
<dbReference type="Pfam" id="PF04860">
    <property type="entry name" value="Phage_portal"/>
    <property type="match status" value="1"/>
</dbReference>
<dbReference type="OrthoDB" id="7592047at2"/>
<reference evidence="1 2" key="1">
    <citation type="submission" date="2018-10" db="EMBL/GenBank/DDBJ databases">
        <title>Comparative analysis of microorganisms from saline springs in Andes Mountain Range, Colombia.</title>
        <authorList>
            <person name="Rubin E."/>
        </authorList>
    </citation>
    <scope>NUCLEOTIDE SEQUENCE [LARGE SCALE GENOMIC DNA]</scope>
    <source>
        <strain evidence="1 2">USBA 36</strain>
    </source>
</reference>
<name>A0A420WGL1_9PROT</name>
<comment type="caution">
    <text evidence="1">The sequence shown here is derived from an EMBL/GenBank/DDBJ whole genome shotgun (WGS) entry which is preliminary data.</text>
</comment>